<feature type="compositionally biased region" description="Low complexity" evidence="1">
    <location>
        <begin position="187"/>
        <end position="209"/>
    </location>
</feature>
<feature type="compositionally biased region" description="Polar residues" evidence="1">
    <location>
        <begin position="231"/>
        <end position="259"/>
    </location>
</feature>
<feature type="region of interest" description="Disordered" evidence="1">
    <location>
        <begin position="171"/>
        <end position="259"/>
    </location>
</feature>
<evidence type="ECO:0000313" key="3">
    <source>
        <dbReference type="Proteomes" id="UP000253551"/>
    </source>
</evidence>
<dbReference type="OrthoDB" id="2276119at2759"/>
<feature type="compositionally biased region" description="Low complexity" evidence="1">
    <location>
        <begin position="171"/>
        <end position="180"/>
    </location>
</feature>
<gene>
    <name evidence="2" type="ORF">CU098_011564</name>
</gene>
<dbReference type="AlphaFoldDB" id="A0A367KMB3"/>
<dbReference type="Proteomes" id="UP000253551">
    <property type="component" value="Unassembled WGS sequence"/>
</dbReference>
<feature type="compositionally biased region" description="Low complexity" evidence="1">
    <location>
        <begin position="219"/>
        <end position="230"/>
    </location>
</feature>
<protein>
    <submittedName>
        <fullName evidence="2">Uncharacterized protein</fullName>
    </submittedName>
</protein>
<evidence type="ECO:0000313" key="2">
    <source>
        <dbReference type="EMBL" id="RCI03317.1"/>
    </source>
</evidence>
<dbReference type="EMBL" id="PJQM01001064">
    <property type="protein sequence ID" value="RCI03317.1"/>
    <property type="molecule type" value="Genomic_DNA"/>
</dbReference>
<comment type="caution">
    <text evidence="2">The sequence shown here is derived from an EMBL/GenBank/DDBJ whole genome shotgun (WGS) entry which is preliminary data.</text>
</comment>
<reference evidence="2 3" key="1">
    <citation type="journal article" date="2018" name="G3 (Bethesda)">
        <title>Phylogenetic and Phylogenomic Definition of Rhizopus Species.</title>
        <authorList>
            <person name="Gryganskyi A.P."/>
            <person name="Golan J."/>
            <person name="Dolatabadi S."/>
            <person name="Mondo S."/>
            <person name="Robb S."/>
            <person name="Idnurm A."/>
            <person name="Muszewska A."/>
            <person name="Steczkiewicz K."/>
            <person name="Masonjones S."/>
            <person name="Liao H.L."/>
            <person name="Gajdeczka M.T."/>
            <person name="Anike F."/>
            <person name="Vuek A."/>
            <person name="Anishchenko I.M."/>
            <person name="Voigt K."/>
            <person name="de Hoog G.S."/>
            <person name="Smith M.E."/>
            <person name="Heitman J."/>
            <person name="Vilgalys R."/>
            <person name="Stajich J.E."/>
        </authorList>
    </citation>
    <scope>NUCLEOTIDE SEQUENCE [LARGE SCALE GENOMIC DNA]</scope>
    <source>
        <strain evidence="2 3">LSU 92-RS-03</strain>
    </source>
</reference>
<name>A0A367KMB3_RHIST</name>
<proteinExistence type="predicted"/>
<keyword evidence="3" id="KW-1185">Reference proteome</keyword>
<organism evidence="2 3">
    <name type="scientific">Rhizopus stolonifer</name>
    <name type="common">Rhizopus nigricans</name>
    <dbReference type="NCBI Taxonomy" id="4846"/>
    <lineage>
        <taxon>Eukaryota</taxon>
        <taxon>Fungi</taxon>
        <taxon>Fungi incertae sedis</taxon>
        <taxon>Mucoromycota</taxon>
        <taxon>Mucoromycotina</taxon>
        <taxon>Mucoromycetes</taxon>
        <taxon>Mucorales</taxon>
        <taxon>Mucorineae</taxon>
        <taxon>Rhizopodaceae</taxon>
        <taxon>Rhizopus</taxon>
    </lineage>
</organism>
<accession>A0A367KMB3</accession>
<evidence type="ECO:0000256" key="1">
    <source>
        <dbReference type="SAM" id="MobiDB-lite"/>
    </source>
</evidence>
<dbReference type="STRING" id="4846.A0A367KMB3"/>
<sequence length="656" mass="74331">MTLLNGHLPIFQERSNSRPISASLDSSQLASFLSEQARIERLSSTLLNKHNANPLLLEPITHELFEVFKDLDDVDMDNIPTSEDAPMLLSVDHLDILEDSDTETEPKDSGPKGIVFDLSAYRERRKELSEFNMSALMEIEEEEQGNSIPVSKQVEQTIAPVENMSSVPVEVPSVPAETQSAPPPAVQPSVQPEQPSVQPEQPSVQPEQSNTQPEQLSVQPEQPSIQPEQSNTQPEQLSVQPEQPTLQPKQPPTSSTDSIWYKQNQFSTDLSTKGTPIYAYPTSIIPIFSTPDQVQESNVIVSDSRAQASMFFNTNFDRAIQALNLPTSMIDLDYKEQWSHSGKTCFVYHLLQQLKDQDLYLAIITKDINDEAVLWELIRADLRLCCTRLNYALDDIWDGEYGVVVRTKPQPMSRSSQAVGEFNASVDMVLCLDVRIARKRDVFEKLHGTQGQPPPIVWMIALGSVEMKAFELLKNYSMSTAVFKSEIFKTLFTKENEWPDVTAYETLNAQVAANVASWLSHKTEEYQFRSTIELPQSYLLGYLPVQQIHILEDGEIEDMDISSDSEEIQADPRDLVLQDYIYKDLLPHYTIVKQPSKELPNKDTLISDNGQYVLNSIVEDYSKQVETIRHLFEKTLEDLQHKYKEKAKLAIPNIKK</sequence>